<protein>
    <submittedName>
        <fullName evidence="11">Retrovirus-related Pol polyprotein from transposon TNT 1-94</fullName>
    </submittedName>
</protein>
<dbReference type="GO" id="GO:0006310">
    <property type="term" value="P:DNA recombination"/>
    <property type="evidence" value="ECO:0007669"/>
    <property type="project" value="UniProtKB-KW"/>
</dbReference>
<comment type="caution">
    <text evidence="11">The sequence shown here is derived from an EMBL/GenBank/DDBJ whole genome shotgun (WGS) entry which is preliminary data.</text>
</comment>
<keyword evidence="9" id="KW-0233">DNA recombination</keyword>
<dbReference type="AlphaFoldDB" id="A0A4C1TKH8"/>
<dbReference type="Pfam" id="PF13976">
    <property type="entry name" value="gag_pre-integrs"/>
    <property type="match status" value="1"/>
</dbReference>
<keyword evidence="3" id="KW-0255">Endonuclease</keyword>
<dbReference type="Pfam" id="PF00665">
    <property type="entry name" value="rve"/>
    <property type="match status" value="1"/>
</dbReference>
<evidence type="ECO:0000256" key="9">
    <source>
        <dbReference type="ARBA" id="ARBA00023172"/>
    </source>
</evidence>
<feature type="domain" description="Integrase catalytic" evidence="10">
    <location>
        <begin position="143"/>
        <end position="320"/>
    </location>
</feature>
<dbReference type="PANTHER" id="PTHR42648">
    <property type="entry name" value="TRANSPOSASE, PUTATIVE-RELATED"/>
    <property type="match status" value="1"/>
</dbReference>
<keyword evidence="2" id="KW-0479">Metal-binding</keyword>
<dbReference type="PROSITE" id="PS50994">
    <property type="entry name" value="INTEGRASE"/>
    <property type="match status" value="1"/>
</dbReference>
<dbReference type="InterPro" id="IPR012337">
    <property type="entry name" value="RNaseH-like_sf"/>
</dbReference>
<evidence type="ECO:0000256" key="5">
    <source>
        <dbReference type="ARBA" id="ARBA00022842"/>
    </source>
</evidence>
<reference evidence="11 12" key="1">
    <citation type="journal article" date="2019" name="Commun. Biol.">
        <title>The bagworm genome reveals a unique fibroin gene that provides high tensile strength.</title>
        <authorList>
            <person name="Kono N."/>
            <person name="Nakamura H."/>
            <person name="Ohtoshi R."/>
            <person name="Tomita M."/>
            <person name="Numata K."/>
            <person name="Arakawa K."/>
        </authorList>
    </citation>
    <scope>NUCLEOTIDE SEQUENCE [LARGE SCALE GENOMIC DNA]</scope>
</reference>
<sequence length="518" mass="59470">MPVLYSGSVDIVTITPRNKYQVTINDVLCVPNLATNLISVSKLIQNGNSVNFTKNGGYIYNKKGELVAVAELIDGMYKVNTENRHCLFTSPSAVSSEVWHRRLGHLNSNDLNKMKDGAVTGMDYKDKAVIDKSTCVVCCEGKQSRLPFNHVGTRSTETLHTVHADLCDPMETTSIGGCRYYLILVDDYTRMAIVYFLKAKNQAFKYFKEFKSLVENQQNKKIKIFRTDNGLEFCSNEFEGYLTDAGIIHQKTNTYTPEQNAVSERMNRTIVERARCMLFDARLDKSFWPEAVNTAVYLRNRSVAIGLNNRTPFELWTNKKPDLSHIRIFGSQVILHIPKERRLKWDTKSKLHILVGYAENIKGYRIYDPDKRSVVISRDVIIQENLEKKVMNEVKSSDETNNELVNPDTSLESEYEDVETDLDSTLQEAKQEKQQEINERVRRPPERFGYSNLCTSSNEKLNDPVTVQEALQSSCRDKWIAAMNEELEAFKENNAWTEVDKVPSDKTIIQCKWVFKRN</sequence>
<keyword evidence="8" id="KW-0548">Nucleotidyltransferase</keyword>
<evidence type="ECO:0000256" key="4">
    <source>
        <dbReference type="ARBA" id="ARBA00022801"/>
    </source>
</evidence>
<dbReference type="InterPro" id="IPR036397">
    <property type="entry name" value="RNaseH_sf"/>
</dbReference>
<keyword evidence="8" id="KW-0808">Transferase</keyword>
<dbReference type="GO" id="GO:0003964">
    <property type="term" value="F:RNA-directed DNA polymerase activity"/>
    <property type="evidence" value="ECO:0007669"/>
    <property type="project" value="UniProtKB-KW"/>
</dbReference>
<keyword evidence="6" id="KW-0229">DNA integration</keyword>
<dbReference type="InterPro" id="IPR039537">
    <property type="entry name" value="Retrotran_Ty1/copia-like"/>
</dbReference>
<dbReference type="InterPro" id="IPR001584">
    <property type="entry name" value="Integrase_cat-core"/>
</dbReference>
<evidence type="ECO:0000256" key="7">
    <source>
        <dbReference type="ARBA" id="ARBA00022918"/>
    </source>
</evidence>
<name>A0A4C1TKH8_EUMVA</name>
<dbReference type="SUPFAM" id="SSF53098">
    <property type="entry name" value="Ribonuclease H-like"/>
    <property type="match status" value="1"/>
</dbReference>
<dbReference type="Proteomes" id="UP000299102">
    <property type="component" value="Unassembled WGS sequence"/>
</dbReference>
<dbReference type="OrthoDB" id="413361at2759"/>
<dbReference type="STRING" id="151549.A0A4C1TKH8"/>
<evidence type="ECO:0000256" key="3">
    <source>
        <dbReference type="ARBA" id="ARBA00022759"/>
    </source>
</evidence>
<proteinExistence type="predicted"/>
<dbReference type="GO" id="GO:0003887">
    <property type="term" value="F:DNA-directed DNA polymerase activity"/>
    <property type="evidence" value="ECO:0007669"/>
    <property type="project" value="UniProtKB-KW"/>
</dbReference>
<dbReference type="GO" id="GO:0003676">
    <property type="term" value="F:nucleic acid binding"/>
    <property type="evidence" value="ECO:0007669"/>
    <property type="project" value="InterPro"/>
</dbReference>
<evidence type="ECO:0000256" key="2">
    <source>
        <dbReference type="ARBA" id="ARBA00022723"/>
    </source>
</evidence>
<dbReference type="PANTHER" id="PTHR42648:SF11">
    <property type="entry name" value="TRANSPOSON TY4-P GAG-POL POLYPROTEIN"/>
    <property type="match status" value="1"/>
</dbReference>
<dbReference type="InterPro" id="IPR057670">
    <property type="entry name" value="SH3_retrovirus"/>
</dbReference>
<dbReference type="GO" id="GO:0015074">
    <property type="term" value="P:DNA integration"/>
    <property type="evidence" value="ECO:0007669"/>
    <property type="project" value="UniProtKB-KW"/>
</dbReference>
<organism evidence="11 12">
    <name type="scientific">Eumeta variegata</name>
    <name type="common">Bagworm moth</name>
    <name type="synonym">Eumeta japonica</name>
    <dbReference type="NCBI Taxonomy" id="151549"/>
    <lineage>
        <taxon>Eukaryota</taxon>
        <taxon>Metazoa</taxon>
        <taxon>Ecdysozoa</taxon>
        <taxon>Arthropoda</taxon>
        <taxon>Hexapoda</taxon>
        <taxon>Insecta</taxon>
        <taxon>Pterygota</taxon>
        <taxon>Neoptera</taxon>
        <taxon>Endopterygota</taxon>
        <taxon>Lepidoptera</taxon>
        <taxon>Glossata</taxon>
        <taxon>Ditrysia</taxon>
        <taxon>Tineoidea</taxon>
        <taxon>Psychidae</taxon>
        <taxon>Oiketicinae</taxon>
        <taxon>Eumeta</taxon>
    </lineage>
</organism>
<evidence type="ECO:0000313" key="12">
    <source>
        <dbReference type="Proteomes" id="UP000299102"/>
    </source>
</evidence>
<evidence type="ECO:0000313" key="11">
    <source>
        <dbReference type="EMBL" id="GBP14615.1"/>
    </source>
</evidence>
<keyword evidence="12" id="KW-1185">Reference proteome</keyword>
<dbReference type="GO" id="GO:0004519">
    <property type="term" value="F:endonuclease activity"/>
    <property type="evidence" value="ECO:0007669"/>
    <property type="project" value="UniProtKB-KW"/>
</dbReference>
<evidence type="ECO:0000259" key="10">
    <source>
        <dbReference type="PROSITE" id="PS50994"/>
    </source>
</evidence>
<dbReference type="Gene3D" id="3.30.420.10">
    <property type="entry name" value="Ribonuclease H-like superfamily/Ribonuclease H"/>
    <property type="match status" value="1"/>
</dbReference>
<dbReference type="GO" id="GO:0016787">
    <property type="term" value="F:hydrolase activity"/>
    <property type="evidence" value="ECO:0007669"/>
    <property type="project" value="UniProtKB-KW"/>
</dbReference>
<dbReference type="InterPro" id="IPR025724">
    <property type="entry name" value="GAG-pre-integrase_dom"/>
</dbReference>
<evidence type="ECO:0000256" key="1">
    <source>
        <dbReference type="ARBA" id="ARBA00022722"/>
    </source>
</evidence>
<keyword evidence="5" id="KW-0460">Magnesium</keyword>
<gene>
    <name evidence="11" type="ORF">EVAR_93487_1</name>
</gene>
<accession>A0A4C1TKH8</accession>
<evidence type="ECO:0000256" key="8">
    <source>
        <dbReference type="ARBA" id="ARBA00022932"/>
    </source>
</evidence>
<keyword evidence="4" id="KW-0378">Hydrolase</keyword>
<dbReference type="EMBL" id="BGZK01000065">
    <property type="protein sequence ID" value="GBP14615.1"/>
    <property type="molecule type" value="Genomic_DNA"/>
</dbReference>
<dbReference type="GO" id="GO:0046872">
    <property type="term" value="F:metal ion binding"/>
    <property type="evidence" value="ECO:0007669"/>
    <property type="project" value="UniProtKB-KW"/>
</dbReference>
<keyword evidence="1" id="KW-0540">Nuclease</keyword>
<keyword evidence="7" id="KW-0695">RNA-directed DNA polymerase</keyword>
<dbReference type="Pfam" id="PF25597">
    <property type="entry name" value="SH3_retrovirus"/>
    <property type="match status" value="1"/>
</dbReference>
<evidence type="ECO:0000256" key="6">
    <source>
        <dbReference type="ARBA" id="ARBA00022908"/>
    </source>
</evidence>
<keyword evidence="8" id="KW-0239">DNA-directed DNA polymerase</keyword>